<evidence type="ECO:0000256" key="1">
    <source>
        <dbReference type="ARBA" id="ARBA00022605"/>
    </source>
</evidence>
<dbReference type="SFLD" id="SFLDG01133">
    <property type="entry name" value="C1.5.4:_Enolase-phosphatase_Li"/>
    <property type="match status" value="1"/>
</dbReference>
<evidence type="ECO:0000256" key="2">
    <source>
        <dbReference type="ARBA" id="ARBA00022801"/>
    </source>
</evidence>
<dbReference type="OrthoDB" id="9797416at2"/>
<comment type="caution">
    <text evidence="5">The sequence shown here is derived from an EMBL/GenBank/DDBJ whole genome shotgun (WGS) entry which is preliminary data.</text>
</comment>
<comment type="subunit">
    <text evidence="4">Monomer.</text>
</comment>
<keyword evidence="2 4" id="KW-0378">Hydrolase</keyword>
<dbReference type="FunFam" id="3.40.50.1000:FF:000079">
    <property type="entry name" value="Enolase-phosphatase E1"/>
    <property type="match status" value="1"/>
</dbReference>
<dbReference type="AlphaFoldDB" id="A0A5F1YZJ1"/>
<proteinExistence type="inferred from homology"/>
<evidence type="ECO:0000313" key="5">
    <source>
        <dbReference type="EMBL" id="TGK29495.1"/>
    </source>
</evidence>
<dbReference type="Gene3D" id="1.10.720.60">
    <property type="match status" value="1"/>
</dbReference>
<sequence>MDVSTFELYLFDIEGTTTPIEFVHKTLFPYSVSKFGEFFRKGNLEKTVLEGLIREGKADVSYSKEVSDSVETLIDYCEYLVGVDRKSGPLKEIQGRIWKEGYENGELKSLMFADVPEFLKRIRSSEKKAAVYSSGSVQAQKLIFEYSNFGDLTGYFSGYFDTAVGGKRESESYSRIARELGIPPEKIIFFTDVKEEADAATRAGCSAAVLERPGNTQQPAHGYARLTSFETVNP</sequence>
<dbReference type="InterPro" id="IPR023214">
    <property type="entry name" value="HAD_sf"/>
</dbReference>
<dbReference type="PANTHER" id="PTHR20371:SF1">
    <property type="entry name" value="ENOLASE-PHOSPHATASE E1"/>
    <property type="match status" value="1"/>
</dbReference>
<comment type="catalytic activity">
    <reaction evidence="4">
        <text>5-methylsulfanyl-2,3-dioxopentyl phosphate + H2O = 1,2-dihydroxy-5-(methylsulfanyl)pent-1-en-3-one + phosphate</text>
        <dbReference type="Rhea" id="RHEA:21700"/>
        <dbReference type="ChEBI" id="CHEBI:15377"/>
        <dbReference type="ChEBI" id="CHEBI:43474"/>
        <dbReference type="ChEBI" id="CHEBI:49252"/>
        <dbReference type="ChEBI" id="CHEBI:58828"/>
        <dbReference type="EC" id="3.1.3.77"/>
    </reaction>
</comment>
<name>A0A5F1YZJ1_9LEPT</name>
<comment type="similarity">
    <text evidence="4">Belongs to the HAD-like hydrolase superfamily. MasA/MtnC family.</text>
</comment>
<dbReference type="PANTHER" id="PTHR20371">
    <property type="entry name" value="ENOLASE-PHOSPHATASE E1"/>
    <property type="match status" value="1"/>
</dbReference>
<accession>A0A5F1YZJ1</accession>
<comment type="pathway">
    <text evidence="4">Amino-acid biosynthesis; L-methionine biosynthesis via salvage pathway; L-methionine from S-methyl-5-thio-alpha-D-ribose 1-phosphate: step 3/6.</text>
</comment>
<evidence type="ECO:0000256" key="3">
    <source>
        <dbReference type="ARBA" id="ARBA00023167"/>
    </source>
</evidence>
<organism evidence="5 6">
    <name type="scientific">Leptospira gomenensis</name>
    <dbReference type="NCBI Taxonomy" id="2484974"/>
    <lineage>
        <taxon>Bacteria</taxon>
        <taxon>Pseudomonadati</taxon>
        <taxon>Spirochaetota</taxon>
        <taxon>Spirochaetia</taxon>
        <taxon>Leptospirales</taxon>
        <taxon>Leptospiraceae</taxon>
        <taxon>Leptospira</taxon>
    </lineage>
</organism>
<keyword evidence="3 4" id="KW-0486">Methionine biosynthesis</keyword>
<reference evidence="5" key="1">
    <citation type="journal article" date="2019" name="PLoS Negl. Trop. Dis.">
        <title>Revisiting the worldwide diversity of Leptospira species in the environment.</title>
        <authorList>
            <person name="Vincent A.T."/>
            <person name="Schiettekatte O."/>
            <person name="Bourhy P."/>
            <person name="Veyrier F.J."/>
            <person name="Picardeau M."/>
        </authorList>
    </citation>
    <scope>NUCLEOTIDE SEQUENCE [LARGE SCALE GENOMIC DNA]</scope>
    <source>
        <strain evidence="5">201800299</strain>
    </source>
</reference>
<evidence type="ECO:0000313" key="6">
    <source>
        <dbReference type="Proteomes" id="UP000298277"/>
    </source>
</evidence>
<dbReference type="InterPro" id="IPR036412">
    <property type="entry name" value="HAD-like_sf"/>
</dbReference>
<dbReference type="Gene3D" id="3.40.50.1000">
    <property type="entry name" value="HAD superfamily/HAD-like"/>
    <property type="match status" value="1"/>
</dbReference>
<dbReference type="SFLD" id="SFLDF00044">
    <property type="entry name" value="enolase-phosphatase"/>
    <property type="match status" value="1"/>
</dbReference>
<dbReference type="SFLD" id="SFLDS00003">
    <property type="entry name" value="Haloacid_Dehalogenase"/>
    <property type="match status" value="1"/>
</dbReference>
<dbReference type="HAMAP" id="MF_01681">
    <property type="entry name" value="Salvage_MtnC"/>
    <property type="match status" value="1"/>
</dbReference>
<comment type="pathway">
    <text evidence="4">Amino-acid biosynthesis; L-methionine biosynthesis via salvage pathway; L-methionine from S-methyl-5-thio-alpha-D-ribose 1-phosphate: step 4/6.</text>
</comment>
<keyword evidence="1 4" id="KW-0028">Amino-acid biosynthesis</keyword>
<dbReference type="CDD" id="cd01629">
    <property type="entry name" value="HAD_EP"/>
    <property type="match status" value="1"/>
</dbReference>
<keyword evidence="4" id="KW-0460">Magnesium</keyword>
<dbReference type="InterPro" id="IPR006439">
    <property type="entry name" value="HAD-SF_hydro_IA"/>
</dbReference>
<dbReference type="Pfam" id="PF00702">
    <property type="entry name" value="Hydrolase"/>
    <property type="match status" value="1"/>
</dbReference>
<dbReference type="GO" id="GO:0043874">
    <property type="term" value="F:acireductone synthase activity"/>
    <property type="evidence" value="ECO:0007669"/>
    <property type="project" value="UniProtKB-EC"/>
</dbReference>
<dbReference type="GO" id="GO:0043716">
    <property type="term" value="F:2-hydroxy-3-keto-5-methylthiopentenyl-1-phosphate phosphatase activity"/>
    <property type="evidence" value="ECO:0007669"/>
    <property type="project" value="UniProtKB-UniRule"/>
</dbReference>
<dbReference type="Proteomes" id="UP000298277">
    <property type="component" value="Unassembled WGS sequence"/>
</dbReference>
<dbReference type="EMBL" id="RQFA01000072">
    <property type="protein sequence ID" value="TGK29495.1"/>
    <property type="molecule type" value="Genomic_DNA"/>
</dbReference>
<dbReference type="GO" id="GO:0043715">
    <property type="term" value="F:2,3-diketo-5-methylthiopentyl-1-phosphate enolase activity"/>
    <property type="evidence" value="ECO:0007669"/>
    <property type="project" value="UniProtKB-UniRule"/>
</dbReference>
<gene>
    <name evidence="4 5" type="primary">mtnC</name>
    <name evidence="5" type="ORF">EHQ17_16115</name>
</gene>
<dbReference type="UniPathway" id="UPA00904">
    <property type="reaction ID" value="UER00876"/>
</dbReference>
<comment type="function">
    <text evidence="4">Bifunctional enzyme that catalyzes the enolization of 2,3-diketo-5-methylthiopentyl-1-phosphate (DK-MTP-1-P) into the intermediate 2-hydroxy-3-keto-5-methylthiopentenyl-1-phosphate (HK-MTPenyl-1-P), which is then dephosphorylated to form the acireductone 1,2-dihydroxy-3-keto-5-methylthiopentene (DHK-MTPene).</text>
</comment>
<evidence type="ECO:0000256" key="4">
    <source>
        <dbReference type="HAMAP-Rule" id="MF_01681"/>
    </source>
</evidence>
<protein>
    <recommendedName>
        <fullName evidence="4">Enolase-phosphatase E1</fullName>
        <ecNumber evidence="4">3.1.3.77</ecNumber>
    </recommendedName>
    <alternativeName>
        <fullName evidence="4">2,3-diketo-5-methylthio-1-phosphopentane phosphatase</fullName>
    </alternativeName>
</protein>
<dbReference type="GO" id="GO:0019509">
    <property type="term" value="P:L-methionine salvage from methylthioadenosine"/>
    <property type="evidence" value="ECO:0007669"/>
    <property type="project" value="UniProtKB-UniRule"/>
</dbReference>
<comment type="cofactor">
    <cofactor evidence="4">
        <name>Mg(2+)</name>
        <dbReference type="ChEBI" id="CHEBI:18420"/>
    </cofactor>
    <text evidence="4">Binds 1 Mg(2+) ion per subunit.</text>
</comment>
<dbReference type="EC" id="3.1.3.77" evidence="4"/>
<dbReference type="GO" id="GO:0000287">
    <property type="term" value="F:magnesium ion binding"/>
    <property type="evidence" value="ECO:0007669"/>
    <property type="project" value="UniProtKB-UniRule"/>
</dbReference>
<dbReference type="SUPFAM" id="SSF56784">
    <property type="entry name" value="HAD-like"/>
    <property type="match status" value="1"/>
</dbReference>
<dbReference type="NCBIfam" id="TIGR01549">
    <property type="entry name" value="HAD-SF-IA-v1"/>
    <property type="match status" value="1"/>
</dbReference>
<dbReference type="InterPro" id="IPR023943">
    <property type="entry name" value="Enolase-ppase_E1"/>
</dbReference>
<dbReference type="SFLD" id="SFLDG01129">
    <property type="entry name" value="C1.5:_HAD__Beta-PGM__Phosphata"/>
    <property type="match status" value="1"/>
</dbReference>
<keyword evidence="4" id="KW-0479">Metal-binding</keyword>
<dbReference type="RefSeq" id="WP_135591588.1">
    <property type="nucleotide sequence ID" value="NZ_RQEZ01000053.1"/>
</dbReference>
<dbReference type="NCBIfam" id="TIGR01691">
    <property type="entry name" value="enolase-ppase"/>
    <property type="match status" value="1"/>
</dbReference>
<keyword evidence="6" id="KW-1185">Reference proteome</keyword>